<evidence type="ECO:0000313" key="2">
    <source>
        <dbReference type="Proteomes" id="UP001170683"/>
    </source>
</evidence>
<dbReference type="Proteomes" id="UP001170683">
    <property type="component" value="Unassembled WGS sequence"/>
</dbReference>
<accession>A0ABT9D486</accession>
<reference evidence="1 2" key="1">
    <citation type="journal article" date="2023" name="Int. J. Syst. Evol. Microbiol.">
        <title>The observation of taxonomic boundaries for the 16SrII and 16SrXXV phytoplasmas using genome-based delimitation.</title>
        <authorList>
            <person name="Rodrigues Jardim B."/>
            <person name="Tran-Nguyen L.T.T."/>
            <person name="Gambley C."/>
            <person name="Al-Sadi A.M."/>
            <person name="Al-Subhi A.M."/>
            <person name="Foissac X."/>
            <person name="Salar P."/>
            <person name="Cai H."/>
            <person name="Yang J.Y."/>
            <person name="Davis R."/>
            <person name="Jones L."/>
            <person name="Rodoni B."/>
            <person name="Constable F.E."/>
        </authorList>
    </citation>
    <scope>NUCLEOTIDE SEQUENCE [LARGE SCALE GENOMIC DNA]</scope>
    <source>
        <strain evidence="1">BAWM-225</strain>
    </source>
</reference>
<sequence>MESRMLGNLLVRFGWGLFVIAIRKTNPEIKTQIIYPYILLTLIKIYSSNNNIMAVVTTITKEEFVEGTRIVNVTVSDVEILKQHSLFQKYFDFSCKFPCYNADLEEFGMIWKIKNPPKNLLGIFFDKNTRDDEDDKYTLEDLKYMANNSPNMYIFWKYKEK</sequence>
<protein>
    <submittedName>
        <fullName evidence="1">Effector protein</fullName>
    </submittedName>
</protein>
<dbReference type="EMBL" id="JAOSIQ010000024">
    <property type="protein sequence ID" value="MDO8064248.1"/>
    <property type="molecule type" value="Genomic_DNA"/>
</dbReference>
<name>A0ABT9D486_9MOLU</name>
<gene>
    <name evidence="1" type="ORF">OC701_02075</name>
</gene>
<keyword evidence="2" id="KW-1185">Reference proteome</keyword>
<comment type="caution">
    <text evidence="1">The sequence shown here is derived from an EMBL/GenBank/DDBJ whole genome shotgun (WGS) entry which is preliminary data.</text>
</comment>
<dbReference type="RefSeq" id="WP_304514443.1">
    <property type="nucleotide sequence ID" value="NZ_JAOSIQ010000024.1"/>
</dbReference>
<organism evidence="1 2">
    <name type="scientific">Candidatus Phytoplasma bonamiae</name>
    <dbReference type="NCBI Taxonomy" id="2982626"/>
    <lineage>
        <taxon>Bacteria</taxon>
        <taxon>Bacillati</taxon>
        <taxon>Mycoplasmatota</taxon>
        <taxon>Mollicutes</taxon>
        <taxon>Acholeplasmatales</taxon>
        <taxon>Acholeplasmataceae</taxon>
        <taxon>Candidatus Phytoplasma</taxon>
        <taxon>16SrII (Peanut WB group)</taxon>
    </lineage>
</organism>
<evidence type="ECO:0000313" key="1">
    <source>
        <dbReference type="EMBL" id="MDO8064248.1"/>
    </source>
</evidence>
<proteinExistence type="predicted"/>